<gene>
    <name evidence="1" type="ORF">A3D25_02215</name>
</gene>
<dbReference type="InterPro" id="IPR005049">
    <property type="entry name" value="STL-like"/>
</dbReference>
<dbReference type="Pfam" id="PF03385">
    <property type="entry name" value="STELLO"/>
    <property type="match status" value="1"/>
</dbReference>
<comment type="caution">
    <text evidence="1">The sequence shown here is derived from an EMBL/GenBank/DDBJ whole genome shotgun (WGS) entry which is preliminary data.</text>
</comment>
<name>A0A1F5KK55_9BACT</name>
<dbReference type="PANTHER" id="PTHR31362:SF0">
    <property type="entry name" value="EXOSTOSIN DOMAIN-CONTAINING PROTEIN-RELATED"/>
    <property type="match status" value="1"/>
</dbReference>
<dbReference type="AlphaFoldDB" id="A0A1F5KK55"/>
<sequence>MKKAPVVITSIFPPNDVIKAYVKLGHEVIVAGDKKSPGDWFEEGCTFLSFNEQFNLFPVMAQLVSPNHYARKNMGYLLAMQKSKTILETDDDNTPYDFYPNFVKEEIEVDTYFSNSRYINIFQLMQGSTTKIWPRGYPLSLINDLSTIYKTKVKLKFPVQHSLINHDTDVDAIYRLTNNSYIEFEPNKIFGISPHTYTPVNTQNTFWSKEAFLLMYIPSTVASRVCDIYRGYIAQRLLWELGFNLLVLSPSVSQNRNPHDYLKDLAEEVPLYTKIHYFVNALEEVVLSGSIEDKLVQIYEALISKGLIRQEELPILNEWIVQVTKITA</sequence>
<reference evidence="1 2" key="1">
    <citation type="journal article" date="2016" name="Nat. Commun.">
        <title>Thousands of microbial genomes shed light on interconnected biogeochemical processes in an aquifer system.</title>
        <authorList>
            <person name="Anantharaman K."/>
            <person name="Brown C.T."/>
            <person name="Hug L.A."/>
            <person name="Sharon I."/>
            <person name="Castelle C.J."/>
            <person name="Probst A.J."/>
            <person name="Thomas B.C."/>
            <person name="Singh A."/>
            <person name="Wilkins M.J."/>
            <person name="Karaoz U."/>
            <person name="Brodie E.L."/>
            <person name="Williams K.H."/>
            <person name="Hubbard S.S."/>
            <person name="Banfield J.F."/>
        </authorList>
    </citation>
    <scope>NUCLEOTIDE SEQUENCE [LARGE SCALE GENOMIC DNA]</scope>
</reference>
<dbReference type="EMBL" id="MFDD01000002">
    <property type="protein sequence ID" value="OGE41317.1"/>
    <property type="molecule type" value="Genomic_DNA"/>
</dbReference>
<proteinExistence type="predicted"/>
<protein>
    <recommendedName>
        <fullName evidence="3">DUF288 domain-containing protein</fullName>
    </recommendedName>
</protein>
<evidence type="ECO:0000313" key="2">
    <source>
        <dbReference type="Proteomes" id="UP000177328"/>
    </source>
</evidence>
<dbReference type="Proteomes" id="UP000177328">
    <property type="component" value="Unassembled WGS sequence"/>
</dbReference>
<evidence type="ECO:0000313" key="1">
    <source>
        <dbReference type="EMBL" id="OGE41317.1"/>
    </source>
</evidence>
<dbReference type="PANTHER" id="PTHR31362">
    <property type="entry name" value="GLYCOSYLTRANSFERASE STELLO1-RELATED"/>
    <property type="match status" value="1"/>
</dbReference>
<accession>A0A1F5KK55</accession>
<evidence type="ECO:0008006" key="3">
    <source>
        <dbReference type="Google" id="ProtNLM"/>
    </source>
</evidence>
<organism evidence="1 2">
    <name type="scientific">Candidatus Daviesbacteria bacterium RIFCSPHIGHO2_02_FULL_43_12</name>
    <dbReference type="NCBI Taxonomy" id="1797776"/>
    <lineage>
        <taxon>Bacteria</taxon>
        <taxon>Candidatus Daviesiibacteriota</taxon>
    </lineage>
</organism>